<dbReference type="AlphaFoldDB" id="A0A5B6TB32"/>
<reference evidence="1 2" key="1">
    <citation type="submission" date="2019-07" db="EMBL/GenBank/DDBJ databases">
        <title>Rufibacter sp. nov., isolated from lake sediment.</title>
        <authorList>
            <person name="Qu J.-H."/>
        </authorList>
    </citation>
    <scope>NUCLEOTIDE SEQUENCE [LARGE SCALE GENOMIC DNA]</scope>
    <source>
        <strain evidence="1 2">NBS58-1</strain>
    </source>
</reference>
<organism evidence="1 2">
    <name type="scientific">Rufibacter hautae</name>
    <dbReference type="NCBI Taxonomy" id="2595005"/>
    <lineage>
        <taxon>Bacteria</taxon>
        <taxon>Pseudomonadati</taxon>
        <taxon>Bacteroidota</taxon>
        <taxon>Cytophagia</taxon>
        <taxon>Cytophagales</taxon>
        <taxon>Hymenobacteraceae</taxon>
        <taxon>Rufibacter</taxon>
    </lineage>
</organism>
<sequence length="297" mass="33261">MRFSLKLSNYYVNYRIKIRICFHFKNHTMRKATIFAVALLCGIVSHLQAQTSPPIVGTWEMVSMTGKDGTGAPITRDVSAVKQYKVFTPTHWMYIVKGVVRDTLRMEGDHGTYTLQGNKYVEKLSDSATTAFTMKVEGDRLYQDGHILMADGRKVELHEVYLKVSGTPNPDKSLVGAWNFLSSYIMADGKKVTDTAKKEFQLITPTHFMSVERGGEKQRTVALGSYTLSGGKFKPKFILTPAMMNEKDRYDITAKVEGDKLVLKGTTTTAVDGKVYEWGVTYQRADAKQAKLVAGNK</sequence>
<gene>
    <name evidence="1" type="ORF">FOA19_22210</name>
</gene>
<protein>
    <recommendedName>
        <fullName evidence="3">Lipocalin-like domain-containing protein</fullName>
    </recommendedName>
</protein>
<dbReference type="EMBL" id="VKKY01000003">
    <property type="protein sequence ID" value="KAA3437087.1"/>
    <property type="molecule type" value="Genomic_DNA"/>
</dbReference>
<name>A0A5B6TB32_9BACT</name>
<comment type="caution">
    <text evidence="1">The sequence shown here is derived from an EMBL/GenBank/DDBJ whole genome shotgun (WGS) entry which is preliminary data.</text>
</comment>
<evidence type="ECO:0008006" key="3">
    <source>
        <dbReference type="Google" id="ProtNLM"/>
    </source>
</evidence>
<dbReference type="Proteomes" id="UP000324133">
    <property type="component" value="Unassembled WGS sequence"/>
</dbReference>
<accession>A0A5B6TB32</accession>
<dbReference type="OrthoDB" id="892385at2"/>
<proteinExistence type="predicted"/>
<evidence type="ECO:0000313" key="1">
    <source>
        <dbReference type="EMBL" id="KAA3437087.1"/>
    </source>
</evidence>
<evidence type="ECO:0000313" key="2">
    <source>
        <dbReference type="Proteomes" id="UP000324133"/>
    </source>
</evidence>
<dbReference type="RefSeq" id="WP_149093028.1">
    <property type="nucleotide sequence ID" value="NZ_VKKY01000003.1"/>
</dbReference>
<keyword evidence="2" id="KW-1185">Reference proteome</keyword>